<dbReference type="EMBL" id="JAHMUF010000012">
    <property type="protein sequence ID" value="KAG7193397.1"/>
    <property type="molecule type" value="Genomic_DNA"/>
</dbReference>
<dbReference type="OrthoDB" id="1659429at2759"/>
<feature type="binding site" evidence="7">
    <location>
        <position position="57"/>
    </location>
    <ligand>
        <name>substrate</name>
    </ligand>
</feature>
<reference evidence="8" key="1">
    <citation type="submission" date="2021-03" db="EMBL/GenBank/DDBJ databases">
        <authorList>
            <person name="Palmer J.M."/>
        </authorList>
    </citation>
    <scope>NUCLEOTIDE SEQUENCE</scope>
    <source>
        <strain evidence="8">ARV_011</strain>
    </source>
</reference>
<feature type="binding site" evidence="7">
    <location>
        <position position="82"/>
    </location>
    <ligand>
        <name>substrate</name>
    </ligand>
</feature>
<gene>
    <name evidence="8" type="ORF">KQ657_000815</name>
</gene>
<feature type="active site" evidence="6">
    <location>
        <position position="162"/>
    </location>
</feature>
<protein>
    <recommendedName>
        <fullName evidence="3 5">Glucose-6-phosphate 1-epimerase</fullName>
        <ecNumber evidence="3 5">5.1.3.15</ecNumber>
    </recommendedName>
</protein>
<evidence type="ECO:0000256" key="2">
    <source>
        <dbReference type="ARBA" id="ARBA00005866"/>
    </source>
</evidence>
<dbReference type="PIRSF" id="PIRSF016020">
    <property type="entry name" value="PHexose_mutarotase"/>
    <property type="match status" value="1"/>
</dbReference>
<dbReference type="InterPro" id="IPR008183">
    <property type="entry name" value="Aldose_1/G6P_1-epimerase"/>
</dbReference>
<comment type="caution">
    <text evidence="8">The sequence shown here is derived from an EMBL/GenBank/DDBJ whole genome shotgun (WGS) entry which is preliminary data.</text>
</comment>
<dbReference type="GeneID" id="66114189"/>
<evidence type="ECO:0000313" key="9">
    <source>
        <dbReference type="Proteomes" id="UP000790833"/>
    </source>
</evidence>
<organism evidence="8 9">
    <name type="scientific">Scheffersomyces spartinae</name>
    <dbReference type="NCBI Taxonomy" id="45513"/>
    <lineage>
        <taxon>Eukaryota</taxon>
        <taxon>Fungi</taxon>
        <taxon>Dikarya</taxon>
        <taxon>Ascomycota</taxon>
        <taxon>Saccharomycotina</taxon>
        <taxon>Pichiomycetes</taxon>
        <taxon>Debaryomycetaceae</taxon>
        <taxon>Scheffersomyces</taxon>
    </lineage>
</organism>
<dbReference type="AlphaFoldDB" id="A0A9P7V8Y2"/>
<accession>A0A9P7V8Y2</accession>
<keyword evidence="4 5" id="KW-0413">Isomerase</keyword>
<dbReference type="GO" id="GO:0005737">
    <property type="term" value="C:cytoplasm"/>
    <property type="evidence" value="ECO:0007669"/>
    <property type="project" value="TreeGrafter"/>
</dbReference>
<evidence type="ECO:0000256" key="6">
    <source>
        <dbReference type="PIRSR" id="PIRSR016020-1"/>
    </source>
</evidence>
<dbReference type="GO" id="GO:0030246">
    <property type="term" value="F:carbohydrate binding"/>
    <property type="evidence" value="ECO:0007669"/>
    <property type="project" value="UniProtKB-UniRule"/>
</dbReference>
<dbReference type="GO" id="GO:0005975">
    <property type="term" value="P:carbohydrate metabolic process"/>
    <property type="evidence" value="ECO:0007669"/>
    <property type="project" value="InterPro"/>
</dbReference>
<evidence type="ECO:0000256" key="3">
    <source>
        <dbReference type="ARBA" id="ARBA00012083"/>
    </source>
</evidence>
<evidence type="ECO:0000256" key="4">
    <source>
        <dbReference type="ARBA" id="ARBA00023235"/>
    </source>
</evidence>
<evidence type="ECO:0000313" key="8">
    <source>
        <dbReference type="EMBL" id="KAG7193397.1"/>
    </source>
</evidence>
<dbReference type="InterPro" id="IPR011013">
    <property type="entry name" value="Gal_mutarotase_sf_dom"/>
</dbReference>
<dbReference type="Proteomes" id="UP000790833">
    <property type="component" value="Unassembled WGS sequence"/>
</dbReference>
<evidence type="ECO:0000256" key="7">
    <source>
        <dbReference type="PIRSR" id="PIRSR016020-2"/>
    </source>
</evidence>
<evidence type="ECO:0000256" key="5">
    <source>
        <dbReference type="PIRNR" id="PIRNR016020"/>
    </source>
</evidence>
<keyword evidence="9" id="KW-1185">Reference proteome</keyword>
<comment type="catalytic activity">
    <reaction evidence="1">
        <text>alpha-D-glucose 6-phosphate = beta-D-glucose 6-phosphate</text>
        <dbReference type="Rhea" id="RHEA:16249"/>
        <dbReference type="ChEBI" id="CHEBI:58225"/>
        <dbReference type="ChEBI" id="CHEBI:58247"/>
        <dbReference type="EC" id="5.1.3.15"/>
    </reaction>
</comment>
<comment type="similarity">
    <text evidence="2 5">Belongs to the glucose-6-phosphate 1-epimerase family.</text>
</comment>
<name>A0A9P7V8Y2_9ASCO</name>
<dbReference type="GO" id="GO:0047938">
    <property type="term" value="F:glucose-6-phosphate 1-epimerase activity"/>
    <property type="evidence" value="ECO:0007669"/>
    <property type="project" value="UniProtKB-UniRule"/>
</dbReference>
<comment type="function">
    <text evidence="5">Catalyzes the interconversion between the alpha and beta anomers from at least three hexose 6-phosphate sugars (Glc6P, Gal6P, and Man6P).</text>
</comment>
<dbReference type="RefSeq" id="XP_043048945.1">
    <property type="nucleotide sequence ID" value="XM_043191638.1"/>
</dbReference>
<proteinExistence type="inferred from homology"/>
<feature type="active site" evidence="6">
    <location>
        <position position="267"/>
    </location>
</feature>
<dbReference type="PANTHER" id="PTHR11122">
    <property type="entry name" value="APOSPORY-ASSOCIATED PROTEIN C-RELATED"/>
    <property type="match status" value="1"/>
</dbReference>
<dbReference type="InterPro" id="IPR025532">
    <property type="entry name" value="G6P_1-epimerase"/>
</dbReference>
<dbReference type="CDD" id="cd09020">
    <property type="entry name" value="D-hex-6-P-epi_like"/>
    <property type="match status" value="1"/>
</dbReference>
<dbReference type="InterPro" id="IPR014718">
    <property type="entry name" value="GH-type_carb-bd"/>
</dbReference>
<dbReference type="Pfam" id="PF01263">
    <property type="entry name" value="Aldose_epim"/>
    <property type="match status" value="1"/>
</dbReference>
<dbReference type="EC" id="5.1.3.15" evidence="3 5"/>
<dbReference type="PANTHER" id="PTHR11122:SF13">
    <property type="entry name" value="GLUCOSE-6-PHOSPHATE 1-EPIMERASE"/>
    <property type="match status" value="1"/>
</dbReference>
<dbReference type="Gene3D" id="2.70.98.10">
    <property type="match status" value="1"/>
</dbReference>
<dbReference type="SUPFAM" id="SSF74650">
    <property type="entry name" value="Galactose mutarotase-like"/>
    <property type="match status" value="1"/>
</dbReference>
<evidence type="ECO:0000256" key="1">
    <source>
        <dbReference type="ARBA" id="ARBA00001096"/>
    </source>
</evidence>
<sequence length="302" mass="34285">MPVQETDDKVIVTFPNDDTTSVTVLKYGATVISWKVAGEEKLWVSEGAHLDGSKPVRGGIPLVFPIFGKLKDESHATGALPQHGFARNSTWEFLGQVGEKLPSVQFGLGPENIDPELYKKWGGGKYDFTLIFTVTLHDDALKTDIEVENTGNEAFDFNWLFHTYYKIPDITDVLVNNLTDEKCFDQLLAEEYIEKSPVVQFHEEFDRIYKSVRNDKYIQIIDKGKVLMTLERVNLPDAVVWNPWIKKSEGMADFLPKLGYHNMLCIEPGHVSDFVNLKAGDKWSGSQICETHHDIKQQSNIY</sequence>
<feature type="binding site" evidence="7">
    <location>
        <position position="87"/>
    </location>
    <ligand>
        <name>substrate</name>
    </ligand>
</feature>